<sequence>MGCAQSTPLSIREEIIQIERYDGKEKEKEKESVIKTKKKFTSPNNYNT</sequence>
<feature type="region of interest" description="Disordered" evidence="1">
    <location>
        <begin position="25"/>
        <end position="48"/>
    </location>
</feature>
<name>A0A6C0AXC3_9ZZZZ</name>
<feature type="compositionally biased region" description="Basic and acidic residues" evidence="1">
    <location>
        <begin position="25"/>
        <end position="34"/>
    </location>
</feature>
<evidence type="ECO:0000313" key="2">
    <source>
        <dbReference type="EMBL" id="QHS84398.1"/>
    </source>
</evidence>
<reference evidence="2" key="1">
    <citation type="journal article" date="2020" name="Nature">
        <title>Giant virus diversity and host interactions through global metagenomics.</title>
        <authorList>
            <person name="Schulz F."/>
            <person name="Roux S."/>
            <person name="Paez-Espino D."/>
            <person name="Jungbluth S."/>
            <person name="Walsh D.A."/>
            <person name="Denef V.J."/>
            <person name="McMahon K.D."/>
            <person name="Konstantinidis K.T."/>
            <person name="Eloe-Fadrosh E.A."/>
            <person name="Kyrpides N.C."/>
            <person name="Woyke T."/>
        </authorList>
    </citation>
    <scope>NUCLEOTIDE SEQUENCE</scope>
    <source>
        <strain evidence="2">GVMAG-S-ERX556022-25</strain>
    </source>
</reference>
<proteinExistence type="predicted"/>
<dbReference type="AlphaFoldDB" id="A0A6C0AXC3"/>
<dbReference type="EMBL" id="MN738808">
    <property type="protein sequence ID" value="QHS84398.1"/>
    <property type="molecule type" value="Genomic_DNA"/>
</dbReference>
<accession>A0A6C0AXC3</accession>
<organism evidence="2">
    <name type="scientific">viral metagenome</name>
    <dbReference type="NCBI Taxonomy" id="1070528"/>
    <lineage>
        <taxon>unclassified sequences</taxon>
        <taxon>metagenomes</taxon>
        <taxon>organismal metagenomes</taxon>
    </lineage>
</organism>
<protein>
    <submittedName>
        <fullName evidence="2">Uncharacterized protein</fullName>
    </submittedName>
</protein>
<evidence type="ECO:0000256" key="1">
    <source>
        <dbReference type="SAM" id="MobiDB-lite"/>
    </source>
</evidence>